<sequence length="76" mass="8193">MSGGSAFTTFNLSPDDVCLNGVACPLKAGQTYEYVQSVEIADTYPVVDDVQVNWALTDADESTKEVCIVFLAKVIE</sequence>
<reference evidence="2" key="1">
    <citation type="submission" date="2022-11" db="UniProtKB">
        <authorList>
            <consortium name="WormBaseParasite"/>
        </authorList>
    </citation>
    <scope>IDENTIFICATION</scope>
</reference>
<proteinExistence type="predicted"/>
<dbReference type="WBParaSite" id="JU765_v2.g1318.t1">
    <property type="protein sequence ID" value="JU765_v2.g1318.t1"/>
    <property type="gene ID" value="JU765_v2.g1318"/>
</dbReference>
<protein>
    <submittedName>
        <fullName evidence="2">MD-2-related lipid-recognition domain-containing protein</fullName>
    </submittedName>
</protein>
<name>A0AC34Q607_9BILA</name>
<evidence type="ECO:0000313" key="1">
    <source>
        <dbReference type="Proteomes" id="UP000887576"/>
    </source>
</evidence>
<evidence type="ECO:0000313" key="2">
    <source>
        <dbReference type="WBParaSite" id="JU765_v2.g1318.t1"/>
    </source>
</evidence>
<organism evidence="1 2">
    <name type="scientific">Panagrolaimus sp. JU765</name>
    <dbReference type="NCBI Taxonomy" id="591449"/>
    <lineage>
        <taxon>Eukaryota</taxon>
        <taxon>Metazoa</taxon>
        <taxon>Ecdysozoa</taxon>
        <taxon>Nematoda</taxon>
        <taxon>Chromadorea</taxon>
        <taxon>Rhabditida</taxon>
        <taxon>Tylenchina</taxon>
        <taxon>Panagrolaimomorpha</taxon>
        <taxon>Panagrolaimoidea</taxon>
        <taxon>Panagrolaimidae</taxon>
        <taxon>Panagrolaimus</taxon>
    </lineage>
</organism>
<accession>A0AC34Q607</accession>
<dbReference type="Proteomes" id="UP000887576">
    <property type="component" value="Unplaced"/>
</dbReference>